<dbReference type="Proteomes" id="UP000886998">
    <property type="component" value="Unassembled WGS sequence"/>
</dbReference>
<dbReference type="AlphaFoldDB" id="A0A8X6XMT4"/>
<keyword evidence="2" id="KW-1185">Reference proteome</keyword>
<gene>
    <name evidence="1" type="ORF">TNIN_276251</name>
</gene>
<sequence length="80" mass="8761">MSLTDSKSTMTSLRNAIPNLFLVALNGLKAPKGEGRKVTETFIAKQKIGSLVPSYPSAKKTRLHGRVARIRKHIIVTCLT</sequence>
<evidence type="ECO:0000313" key="1">
    <source>
        <dbReference type="EMBL" id="GFY56585.1"/>
    </source>
</evidence>
<dbReference type="EMBL" id="BMAV01011043">
    <property type="protein sequence ID" value="GFY56585.1"/>
    <property type="molecule type" value="Genomic_DNA"/>
</dbReference>
<name>A0A8X6XMT4_9ARAC</name>
<evidence type="ECO:0000313" key="2">
    <source>
        <dbReference type="Proteomes" id="UP000886998"/>
    </source>
</evidence>
<comment type="caution">
    <text evidence="1">The sequence shown here is derived from an EMBL/GenBank/DDBJ whole genome shotgun (WGS) entry which is preliminary data.</text>
</comment>
<protein>
    <submittedName>
        <fullName evidence="1">Uncharacterized protein</fullName>
    </submittedName>
</protein>
<organism evidence="1 2">
    <name type="scientific">Trichonephila inaurata madagascariensis</name>
    <dbReference type="NCBI Taxonomy" id="2747483"/>
    <lineage>
        <taxon>Eukaryota</taxon>
        <taxon>Metazoa</taxon>
        <taxon>Ecdysozoa</taxon>
        <taxon>Arthropoda</taxon>
        <taxon>Chelicerata</taxon>
        <taxon>Arachnida</taxon>
        <taxon>Araneae</taxon>
        <taxon>Araneomorphae</taxon>
        <taxon>Entelegynae</taxon>
        <taxon>Araneoidea</taxon>
        <taxon>Nephilidae</taxon>
        <taxon>Trichonephila</taxon>
        <taxon>Trichonephila inaurata</taxon>
    </lineage>
</organism>
<reference evidence="1" key="1">
    <citation type="submission" date="2020-08" db="EMBL/GenBank/DDBJ databases">
        <title>Multicomponent nature underlies the extraordinary mechanical properties of spider dragline silk.</title>
        <authorList>
            <person name="Kono N."/>
            <person name="Nakamura H."/>
            <person name="Mori M."/>
            <person name="Yoshida Y."/>
            <person name="Ohtoshi R."/>
            <person name="Malay A.D."/>
            <person name="Moran D.A.P."/>
            <person name="Tomita M."/>
            <person name="Numata K."/>
            <person name="Arakawa K."/>
        </authorList>
    </citation>
    <scope>NUCLEOTIDE SEQUENCE</scope>
</reference>
<proteinExistence type="predicted"/>
<accession>A0A8X6XMT4</accession>